<dbReference type="PANTHER" id="PTHR11061">
    <property type="entry name" value="RNA M5U METHYLTRANSFERASE"/>
    <property type="match status" value="1"/>
</dbReference>
<dbReference type="Gene3D" id="3.40.50.150">
    <property type="entry name" value="Vaccinia Virus protein VP39"/>
    <property type="match status" value="1"/>
</dbReference>
<dbReference type="PROSITE" id="PS01230">
    <property type="entry name" value="TRMA_1"/>
    <property type="match status" value="1"/>
</dbReference>
<keyword evidence="5 9" id="KW-0949">S-adenosyl-L-methionine</keyword>
<feature type="binding site" evidence="9 10">
    <location>
        <position position="265"/>
    </location>
    <ligand>
        <name>S-adenosyl-L-methionine</name>
        <dbReference type="ChEBI" id="CHEBI:59789"/>
    </ligand>
</feature>
<dbReference type="FunFam" id="2.40.50.140:FF:000097">
    <property type="entry name" value="23S rRNA (uracil(1939)-C(5))-methyltransferase RlmD"/>
    <property type="match status" value="1"/>
</dbReference>
<evidence type="ECO:0000256" key="1">
    <source>
        <dbReference type="ARBA" id="ARBA00022485"/>
    </source>
</evidence>
<sequence>MEVVLQIEGLDHEAQGIARHEGKVVFVDGALPGETVRAEIKRRRSHFDQAELRAVLVPGPSRTEPRCPHFGHCGGCNMQHADPAAQIAYKQRILEDNLARIGKVRPDSLWGPLQGPDWGYRQRARLTVRWVAKKGRVLVGFHEKRSSFVADMDSCAILTPAVSTLLVPLRNLIMELTVRECLPQIEVAHSEDLLVLVLRLLELPTDEDKVKMRAFADRHGVQFWWQTRGRPDTAHPFYPLEQPGLAYRLDEFDLEIPFGPTEFTQVNGEINRVLVGKAVRLLDPQPEERVMDLFCGLGNFSLALARRGAQVLGIEGNQVLVDRAYQNAAHNGLEKNTRFQVANLFEVDESTVAGWGVQDKWLIDPPRDGAIDLVKAIGTEGPRRIVYVSCSPATLARDAGVLVHQKGYRLKGAGVFNMFPHTAHVESLALFDRE</sequence>
<dbReference type="Gene3D" id="2.40.50.1070">
    <property type="match status" value="1"/>
</dbReference>
<evidence type="ECO:0000256" key="5">
    <source>
        <dbReference type="ARBA" id="ARBA00022691"/>
    </source>
</evidence>
<feature type="binding site" evidence="9">
    <location>
        <position position="76"/>
    </location>
    <ligand>
        <name>[4Fe-4S] cluster</name>
        <dbReference type="ChEBI" id="CHEBI:49883"/>
    </ligand>
</feature>
<keyword evidence="14" id="KW-1185">Reference proteome</keyword>
<evidence type="ECO:0000256" key="2">
    <source>
        <dbReference type="ARBA" id="ARBA00022552"/>
    </source>
</evidence>
<feature type="binding site" evidence="9 10">
    <location>
        <position position="364"/>
    </location>
    <ligand>
        <name>S-adenosyl-L-methionine</name>
        <dbReference type="ChEBI" id="CHEBI:59789"/>
    </ligand>
</feature>
<comment type="similarity">
    <text evidence="9">Belongs to the class I-like SAM-binding methyltransferase superfamily. RNA M5U methyltransferase family. RlmD subfamily.</text>
</comment>
<dbReference type="OrthoDB" id="9804590at2"/>
<evidence type="ECO:0000256" key="9">
    <source>
        <dbReference type="HAMAP-Rule" id="MF_01010"/>
    </source>
</evidence>
<comment type="caution">
    <text evidence="13">The sequence shown here is derived from an EMBL/GenBank/DDBJ whole genome shotgun (WGS) entry which is preliminary data.</text>
</comment>
<reference evidence="13 14" key="1">
    <citation type="submission" date="2016-01" db="EMBL/GenBank/DDBJ databases">
        <title>Genome sequence of the acidophilic iron oxidising Ferrovum strain Z-31.</title>
        <authorList>
            <person name="Poehlein A."/>
            <person name="Ullrich S.R."/>
            <person name="Schloemann M."/>
            <person name="Muehling M."/>
            <person name="Daniel R."/>
        </authorList>
    </citation>
    <scope>NUCLEOTIDE SEQUENCE [LARGE SCALE GENOMIC DNA]</scope>
    <source>
        <strain evidence="13 14">Z-31</strain>
    </source>
</reference>
<feature type="binding site" evidence="9">
    <location>
        <position position="155"/>
    </location>
    <ligand>
        <name>[4Fe-4S] cluster</name>
        <dbReference type="ChEBI" id="CHEBI:49883"/>
    </ligand>
</feature>
<dbReference type="AlphaFoldDB" id="A0A149W1K0"/>
<feature type="binding site" evidence="9 10">
    <location>
        <position position="315"/>
    </location>
    <ligand>
        <name>S-adenosyl-L-methionine</name>
        <dbReference type="ChEBI" id="CHEBI:59789"/>
    </ligand>
</feature>
<dbReference type="RefSeq" id="WP_031595482.1">
    <property type="nucleotide sequence ID" value="NZ_CP149478.1"/>
</dbReference>
<dbReference type="InterPro" id="IPR029063">
    <property type="entry name" value="SAM-dependent_MTases_sf"/>
</dbReference>
<protein>
    <recommendedName>
        <fullName evidence="9">23S rRNA (uracil(1939)-C(5))-methyltransferase RlmD</fullName>
        <ecNumber evidence="9">2.1.1.190</ecNumber>
    </recommendedName>
    <alternativeName>
        <fullName evidence="9">23S rRNA(m5U1939)-methyltransferase</fullName>
    </alternativeName>
</protein>
<organism evidence="13 14">
    <name type="scientific">Ferrovum myxofaciens</name>
    <dbReference type="NCBI Taxonomy" id="416213"/>
    <lineage>
        <taxon>Bacteria</taxon>
        <taxon>Pseudomonadati</taxon>
        <taxon>Pseudomonadota</taxon>
        <taxon>Betaproteobacteria</taxon>
        <taxon>Ferrovales</taxon>
        <taxon>Ferrovaceae</taxon>
        <taxon>Ferrovum</taxon>
    </lineage>
</organism>
<dbReference type="GO" id="GO:0003723">
    <property type="term" value="F:RNA binding"/>
    <property type="evidence" value="ECO:0007669"/>
    <property type="project" value="InterPro"/>
</dbReference>
<dbReference type="HAMAP" id="MF_01010">
    <property type="entry name" value="23SrRNA_methyltr_RlmD"/>
    <property type="match status" value="1"/>
</dbReference>
<dbReference type="GO" id="GO:0051539">
    <property type="term" value="F:4 iron, 4 sulfur cluster binding"/>
    <property type="evidence" value="ECO:0007669"/>
    <property type="project" value="UniProtKB-KW"/>
</dbReference>
<feature type="active site" evidence="11">
    <location>
        <position position="390"/>
    </location>
</feature>
<comment type="catalytic activity">
    <reaction evidence="9">
        <text>uridine(1939) in 23S rRNA + S-adenosyl-L-methionine = 5-methyluridine(1939) in 23S rRNA + S-adenosyl-L-homocysteine + H(+)</text>
        <dbReference type="Rhea" id="RHEA:42908"/>
        <dbReference type="Rhea" id="RHEA-COMP:10278"/>
        <dbReference type="Rhea" id="RHEA-COMP:10279"/>
        <dbReference type="ChEBI" id="CHEBI:15378"/>
        <dbReference type="ChEBI" id="CHEBI:57856"/>
        <dbReference type="ChEBI" id="CHEBI:59789"/>
        <dbReference type="ChEBI" id="CHEBI:65315"/>
        <dbReference type="ChEBI" id="CHEBI:74447"/>
        <dbReference type="EC" id="2.1.1.190"/>
    </reaction>
</comment>
<dbReference type="Proteomes" id="UP000075653">
    <property type="component" value="Unassembled WGS sequence"/>
</dbReference>
<evidence type="ECO:0000256" key="4">
    <source>
        <dbReference type="ARBA" id="ARBA00022679"/>
    </source>
</evidence>
<keyword evidence="7 9" id="KW-0408">Iron</keyword>
<dbReference type="InterPro" id="IPR010280">
    <property type="entry name" value="U5_MeTrfase_fam"/>
</dbReference>
<dbReference type="InterPro" id="IPR012340">
    <property type="entry name" value="NA-bd_OB-fold"/>
</dbReference>
<gene>
    <name evidence="9 13" type="primary">rlmD</name>
    <name evidence="13" type="ORF">FEMY_01360</name>
</gene>
<evidence type="ECO:0000256" key="11">
    <source>
        <dbReference type="PROSITE-ProRule" id="PRU10015"/>
    </source>
</evidence>
<dbReference type="GO" id="GO:0005506">
    <property type="term" value="F:iron ion binding"/>
    <property type="evidence" value="ECO:0007669"/>
    <property type="project" value="UniProtKB-UniRule"/>
</dbReference>
<dbReference type="EC" id="2.1.1.190" evidence="9"/>
<dbReference type="SUPFAM" id="SSF53335">
    <property type="entry name" value="S-adenosyl-L-methionine-dependent methyltransferases"/>
    <property type="match status" value="1"/>
</dbReference>
<keyword evidence="8 9" id="KW-0411">Iron-sulfur</keyword>
<dbReference type="PANTHER" id="PTHR11061:SF49">
    <property type="entry name" value="23S RRNA (URACIL(1939)-C(5))-METHYLTRANSFERASE RLMD"/>
    <property type="match status" value="1"/>
</dbReference>
<name>A0A149W1K0_9PROT</name>
<dbReference type="Gene3D" id="2.40.50.140">
    <property type="entry name" value="Nucleic acid-binding proteins"/>
    <property type="match status" value="1"/>
</dbReference>
<feature type="binding site" evidence="9">
    <location>
        <position position="67"/>
    </location>
    <ligand>
        <name>[4Fe-4S] cluster</name>
        <dbReference type="ChEBI" id="CHEBI:49883"/>
    </ligand>
</feature>
<dbReference type="Pfam" id="PF01938">
    <property type="entry name" value="TRAM"/>
    <property type="match status" value="1"/>
</dbReference>
<evidence type="ECO:0000313" key="14">
    <source>
        <dbReference type="Proteomes" id="UP000075653"/>
    </source>
</evidence>
<dbReference type="PROSITE" id="PS01231">
    <property type="entry name" value="TRMA_2"/>
    <property type="match status" value="1"/>
</dbReference>
<feature type="binding site" evidence="9">
    <location>
        <position position="299"/>
    </location>
    <ligand>
        <name>S-adenosyl-L-methionine</name>
        <dbReference type="ChEBI" id="CHEBI:59789"/>
    </ligand>
</feature>
<evidence type="ECO:0000256" key="8">
    <source>
        <dbReference type="ARBA" id="ARBA00023014"/>
    </source>
</evidence>
<comment type="function">
    <text evidence="9">Catalyzes the formation of 5-methyl-uridine at position 1939 (m5U1939) in 23S rRNA.</text>
</comment>
<dbReference type="EMBL" id="LRRD01000002">
    <property type="protein sequence ID" value="KXW59345.1"/>
    <property type="molecule type" value="Genomic_DNA"/>
</dbReference>
<dbReference type="InterPro" id="IPR030390">
    <property type="entry name" value="MeTrfase_TrmA_AS"/>
</dbReference>
<feature type="active site" description="Nucleophile" evidence="9 10">
    <location>
        <position position="390"/>
    </location>
</feature>
<dbReference type="GO" id="GO:0070041">
    <property type="term" value="F:rRNA (uridine-C5-)-methyltransferase activity"/>
    <property type="evidence" value="ECO:0007669"/>
    <property type="project" value="UniProtKB-UniRule"/>
</dbReference>
<keyword evidence="4 9" id="KW-0808">Transferase</keyword>
<accession>A0A149W1K0</accession>
<dbReference type="NCBIfam" id="NF009639">
    <property type="entry name" value="PRK13168.1"/>
    <property type="match status" value="1"/>
</dbReference>
<evidence type="ECO:0000256" key="3">
    <source>
        <dbReference type="ARBA" id="ARBA00022603"/>
    </source>
</evidence>
<dbReference type="STRING" id="1789004.FEMY_01360"/>
<keyword evidence="1 9" id="KW-0004">4Fe-4S</keyword>
<feature type="binding site" evidence="9 10">
    <location>
        <position position="294"/>
    </location>
    <ligand>
        <name>S-adenosyl-L-methionine</name>
        <dbReference type="ChEBI" id="CHEBI:59789"/>
    </ligand>
</feature>
<proteinExistence type="inferred from homology"/>
<dbReference type="InterPro" id="IPR030391">
    <property type="entry name" value="MeTrfase_TrmA_CS"/>
</dbReference>
<evidence type="ECO:0000313" key="13">
    <source>
        <dbReference type="EMBL" id="KXW59345.1"/>
    </source>
</evidence>
<dbReference type="PROSITE" id="PS51687">
    <property type="entry name" value="SAM_MT_RNA_M5U"/>
    <property type="match status" value="1"/>
</dbReference>
<dbReference type="InterPro" id="IPR001566">
    <property type="entry name" value="23S_rRNA_MeTrfase_RlmD"/>
</dbReference>
<dbReference type="PATRIC" id="fig|1789004.3.peg.135"/>
<keyword evidence="2 9" id="KW-0698">rRNA processing</keyword>
<evidence type="ECO:0000256" key="6">
    <source>
        <dbReference type="ARBA" id="ARBA00022723"/>
    </source>
</evidence>
<keyword evidence="6 9" id="KW-0479">Metal-binding</keyword>
<dbReference type="GO" id="GO:0070475">
    <property type="term" value="P:rRNA base methylation"/>
    <property type="evidence" value="ECO:0007669"/>
    <property type="project" value="TreeGrafter"/>
</dbReference>
<dbReference type="CDD" id="cd02440">
    <property type="entry name" value="AdoMet_MTases"/>
    <property type="match status" value="1"/>
</dbReference>
<feature type="domain" description="TRAM" evidence="12">
    <location>
        <begin position="1"/>
        <end position="54"/>
    </location>
</feature>
<feature type="binding site" evidence="9">
    <location>
        <position position="343"/>
    </location>
    <ligand>
        <name>S-adenosyl-L-methionine</name>
        <dbReference type="ChEBI" id="CHEBI:59789"/>
    </ligand>
</feature>
<dbReference type="SUPFAM" id="SSF50249">
    <property type="entry name" value="Nucleic acid-binding proteins"/>
    <property type="match status" value="1"/>
</dbReference>
<dbReference type="Pfam" id="PF05958">
    <property type="entry name" value="tRNA_U5-meth_tr"/>
    <property type="match status" value="1"/>
</dbReference>
<feature type="binding site" evidence="9">
    <location>
        <position position="73"/>
    </location>
    <ligand>
        <name>[4Fe-4S] cluster</name>
        <dbReference type="ChEBI" id="CHEBI:49883"/>
    </ligand>
</feature>
<dbReference type="InterPro" id="IPR002792">
    <property type="entry name" value="TRAM_dom"/>
</dbReference>
<evidence type="ECO:0000259" key="12">
    <source>
        <dbReference type="PROSITE" id="PS50926"/>
    </source>
</evidence>
<keyword evidence="3 9" id="KW-0489">Methyltransferase</keyword>
<evidence type="ECO:0000256" key="7">
    <source>
        <dbReference type="ARBA" id="ARBA00023004"/>
    </source>
</evidence>
<evidence type="ECO:0000256" key="10">
    <source>
        <dbReference type="PROSITE-ProRule" id="PRU01024"/>
    </source>
</evidence>
<dbReference type="PROSITE" id="PS50926">
    <property type="entry name" value="TRAM"/>
    <property type="match status" value="1"/>
</dbReference>